<organism evidence="1 2">
    <name type="scientific">Heterorhabditis bacteriophora</name>
    <name type="common">Entomopathogenic nematode worm</name>
    <dbReference type="NCBI Taxonomy" id="37862"/>
    <lineage>
        <taxon>Eukaryota</taxon>
        <taxon>Metazoa</taxon>
        <taxon>Ecdysozoa</taxon>
        <taxon>Nematoda</taxon>
        <taxon>Chromadorea</taxon>
        <taxon>Rhabditida</taxon>
        <taxon>Rhabditina</taxon>
        <taxon>Rhabditomorpha</taxon>
        <taxon>Strongyloidea</taxon>
        <taxon>Heterorhabditidae</taxon>
        <taxon>Heterorhabditis</taxon>
    </lineage>
</organism>
<keyword evidence="1" id="KW-1185">Reference proteome</keyword>
<evidence type="ECO:0000313" key="1">
    <source>
        <dbReference type="Proteomes" id="UP000095283"/>
    </source>
</evidence>
<dbReference type="AlphaFoldDB" id="A0A1I7WLD8"/>
<dbReference type="WBParaSite" id="Hba_05956">
    <property type="protein sequence ID" value="Hba_05956"/>
    <property type="gene ID" value="Hba_05956"/>
</dbReference>
<evidence type="ECO:0000313" key="2">
    <source>
        <dbReference type="WBParaSite" id="Hba_05956"/>
    </source>
</evidence>
<sequence>MGEKGEISQFMRDKANRTRIAIESFYAQTVTQTVERDARAKKLEEKMAAEGIFNCRNTGLYCSRRYPPFCSETPQETYRKVVNWQQTLIFPPEMPISVEAKAASLLPKPDNPVLQAIAKKVTPKRLFEIHFSITAQYSTTLI</sequence>
<accession>A0A1I7WLD8</accession>
<reference evidence="2" key="1">
    <citation type="submission" date="2016-11" db="UniProtKB">
        <authorList>
            <consortium name="WormBaseParasite"/>
        </authorList>
    </citation>
    <scope>IDENTIFICATION</scope>
</reference>
<name>A0A1I7WLD8_HETBA</name>
<proteinExistence type="predicted"/>
<protein>
    <submittedName>
        <fullName evidence="2">Transposase</fullName>
    </submittedName>
</protein>
<dbReference type="Proteomes" id="UP000095283">
    <property type="component" value="Unplaced"/>
</dbReference>